<dbReference type="RefSeq" id="WP_088618868.1">
    <property type="nucleotide sequence ID" value="NZ_CP022129.1"/>
</dbReference>
<protein>
    <recommendedName>
        <fullName evidence="4">VCBS repeat-containing protein</fullName>
    </recommendedName>
</protein>
<evidence type="ECO:0000256" key="1">
    <source>
        <dbReference type="ARBA" id="ARBA00022729"/>
    </source>
</evidence>
<keyword evidence="1" id="KW-0732">Signal</keyword>
<dbReference type="Pfam" id="PF13517">
    <property type="entry name" value="FG-GAP_3"/>
    <property type="match status" value="1"/>
</dbReference>
<gene>
    <name evidence="2" type="ORF">CEK71_07810</name>
</gene>
<organism evidence="2 3">
    <name type="scientific">Methylovulum psychrotolerans</name>
    <dbReference type="NCBI Taxonomy" id="1704499"/>
    <lineage>
        <taxon>Bacteria</taxon>
        <taxon>Pseudomonadati</taxon>
        <taxon>Pseudomonadota</taxon>
        <taxon>Gammaproteobacteria</taxon>
        <taxon>Methylococcales</taxon>
        <taxon>Methylococcaceae</taxon>
        <taxon>Methylovulum</taxon>
    </lineage>
</organism>
<reference evidence="2 3" key="1">
    <citation type="submission" date="2017-06" db="EMBL/GenBank/DDBJ databases">
        <title>Genome Sequencing of the methanotroph Methylovulum psychrotolerants str. HV10-M2 isolated from a high-altitude environment.</title>
        <authorList>
            <person name="Mateos-Rivera A."/>
        </authorList>
    </citation>
    <scope>NUCLEOTIDE SEQUENCE [LARGE SCALE GENOMIC DNA]</scope>
    <source>
        <strain evidence="2 3">HV10_M2</strain>
    </source>
</reference>
<dbReference type="PANTHER" id="PTHR46580">
    <property type="entry name" value="SENSOR KINASE-RELATED"/>
    <property type="match status" value="1"/>
</dbReference>
<dbReference type="SUPFAM" id="SSF69318">
    <property type="entry name" value="Integrin alpha N-terminal domain"/>
    <property type="match status" value="1"/>
</dbReference>
<proteinExistence type="predicted"/>
<dbReference type="KEGG" id="mpsy:CEK71_07810"/>
<accession>A0A1Z4BXH1</accession>
<keyword evidence="3" id="KW-1185">Reference proteome</keyword>
<name>A0A1Z4BXH1_9GAMM</name>
<dbReference type="Gene3D" id="2.130.10.130">
    <property type="entry name" value="Integrin alpha, N-terminal"/>
    <property type="match status" value="2"/>
</dbReference>
<dbReference type="InterPro" id="IPR013517">
    <property type="entry name" value="FG-GAP"/>
</dbReference>
<dbReference type="OrthoDB" id="1114329at2"/>
<evidence type="ECO:0008006" key="4">
    <source>
        <dbReference type="Google" id="ProtNLM"/>
    </source>
</evidence>
<dbReference type="InterPro" id="IPR028994">
    <property type="entry name" value="Integrin_alpha_N"/>
</dbReference>
<sequence>MAANFQNYLLQTGTALHETDDTFAFALADWNGDGRPDLFNIKKSNTGTGMTEVSILSGASGFQEYLLQTATDLHQTDHTFAFAVADWNNDGWPDLFIIKKSNTGTGSTEVSILSGASNFQRYLLQTGTPLHQTDDTFTFAVADYTGDGKPDLFIIKKSGTGTGRTEVSILSGASNYQEYLLQTGTPLHQTDANFDFAVADWNGDGWPDLIIIKKSHTGTGSTEVSVLSGASNFQQYLLQTGTPQHETDHKFAFAVAAWDRQGNTDLAVIKKNQTGTGRTEISIMR</sequence>
<dbReference type="EMBL" id="CP022129">
    <property type="protein sequence ID" value="ASF45994.1"/>
    <property type="molecule type" value="Genomic_DNA"/>
</dbReference>
<dbReference type="PANTHER" id="PTHR46580:SF2">
    <property type="entry name" value="MAM DOMAIN-CONTAINING PROTEIN"/>
    <property type="match status" value="1"/>
</dbReference>
<evidence type="ECO:0000313" key="2">
    <source>
        <dbReference type="EMBL" id="ASF45994.1"/>
    </source>
</evidence>
<evidence type="ECO:0000313" key="3">
    <source>
        <dbReference type="Proteomes" id="UP000197019"/>
    </source>
</evidence>
<dbReference type="Proteomes" id="UP000197019">
    <property type="component" value="Chromosome"/>
</dbReference>
<dbReference type="AlphaFoldDB" id="A0A1Z4BXH1"/>